<accession>A0AAD8PBF9</accession>
<organism evidence="1 2">
    <name type="scientific">Tagetes erecta</name>
    <name type="common">African marigold</name>
    <dbReference type="NCBI Taxonomy" id="13708"/>
    <lineage>
        <taxon>Eukaryota</taxon>
        <taxon>Viridiplantae</taxon>
        <taxon>Streptophyta</taxon>
        <taxon>Embryophyta</taxon>
        <taxon>Tracheophyta</taxon>
        <taxon>Spermatophyta</taxon>
        <taxon>Magnoliopsida</taxon>
        <taxon>eudicotyledons</taxon>
        <taxon>Gunneridae</taxon>
        <taxon>Pentapetalae</taxon>
        <taxon>asterids</taxon>
        <taxon>campanulids</taxon>
        <taxon>Asterales</taxon>
        <taxon>Asteraceae</taxon>
        <taxon>Asteroideae</taxon>
        <taxon>Heliantheae alliance</taxon>
        <taxon>Tageteae</taxon>
        <taxon>Tagetes</taxon>
    </lineage>
</organism>
<dbReference type="Proteomes" id="UP001229421">
    <property type="component" value="Unassembled WGS sequence"/>
</dbReference>
<name>A0AAD8PBF9_TARER</name>
<sequence length="145" mass="16639">MIHSRSHLIGRAQEPPLEQIMVITLKEHGHFFCEDQSSYLACPPTQYINLDGIPIVPSINRVLDKVQESTLPTLDCRYSLLIFITLPLPHLPSTLPWQKKPTKKQLTTFIIINPSIKHLFTIFSQGTLFRINKSDFTCLFSIFMS</sequence>
<reference evidence="1" key="1">
    <citation type="journal article" date="2023" name="bioRxiv">
        <title>Improved chromosome-level genome assembly for marigold (Tagetes erecta).</title>
        <authorList>
            <person name="Jiang F."/>
            <person name="Yuan L."/>
            <person name="Wang S."/>
            <person name="Wang H."/>
            <person name="Xu D."/>
            <person name="Wang A."/>
            <person name="Fan W."/>
        </authorList>
    </citation>
    <scope>NUCLEOTIDE SEQUENCE</scope>
    <source>
        <strain evidence="1">WSJ</strain>
        <tissue evidence="1">Leaf</tissue>
    </source>
</reference>
<protein>
    <submittedName>
        <fullName evidence="1">Uncharacterized protein</fullName>
    </submittedName>
</protein>
<gene>
    <name evidence="1" type="ORF">QVD17_05396</name>
</gene>
<evidence type="ECO:0000313" key="2">
    <source>
        <dbReference type="Proteomes" id="UP001229421"/>
    </source>
</evidence>
<evidence type="ECO:0000313" key="1">
    <source>
        <dbReference type="EMBL" id="KAK1439576.1"/>
    </source>
</evidence>
<comment type="caution">
    <text evidence="1">The sequence shown here is derived from an EMBL/GenBank/DDBJ whole genome shotgun (WGS) entry which is preliminary data.</text>
</comment>
<proteinExistence type="predicted"/>
<dbReference type="AlphaFoldDB" id="A0AAD8PBF9"/>
<keyword evidence="2" id="KW-1185">Reference proteome</keyword>
<dbReference type="EMBL" id="JAUHHV010000001">
    <property type="protein sequence ID" value="KAK1439576.1"/>
    <property type="molecule type" value="Genomic_DNA"/>
</dbReference>